<dbReference type="Proteomes" id="UP000184020">
    <property type="component" value="Unassembled WGS sequence"/>
</dbReference>
<keyword evidence="3" id="KW-1185">Reference proteome</keyword>
<reference evidence="3" key="1">
    <citation type="submission" date="2016-11" db="EMBL/GenBank/DDBJ databases">
        <authorList>
            <person name="Varghese N."/>
            <person name="Submissions S."/>
        </authorList>
    </citation>
    <scope>NUCLEOTIDE SEQUENCE [LARGE SCALE GENOMIC DNA]</scope>
    <source>
        <strain evidence="3">DSM 17659</strain>
    </source>
</reference>
<sequence length="67" mass="7943">MDLFTAFLHFLNIADNSNYLKEAYDKLVDRNEYLGIRIVNFLIISFSLIALLFFVFVLYVLFNDLKD</sequence>
<name>A0A1M5JYC3_9FLAO</name>
<accession>A0A1M5JYC3</accession>
<keyword evidence="1" id="KW-0812">Transmembrane</keyword>
<evidence type="ECO:0000256" key="1">
    <source>
        <dbReference type="SAM" id="Phobius"/>
    </source>
</evidence>
<dbReference type="EMBL" id="FQWF01000006">
    <property type="protein sequence ID" value="SHG45572.1"/>
    <property type="molecule type" value="Genomic_DNA"/>
</dbReference>
<feature type="transmembrane region" description="Helical" evidence="1">
    <location>
        <begin position="40"/>
        <end position="62"/>
    </location>
</feature>
<dbReference type="AlphaFoldDB" id="A0A1M5JYC3"/>
<organism evidence="2 3">
    <name type="scientific">Flavobacterium micromati</name>
    <dbReference type="NCBI Taxonomy" id="229205"/>
    <lineage>
        <taxon>Bacteria</taxon>
        <taxon>Pseudomonadati</taxon>
        <taxon>Bacteroidota</taxon>
        <taxon>Flavobacteriia</taxon>
        <taxon>Flavobacteriales</taxon>
        <taxon>Flavobacteriaceae</taxon>
        <taxon>Flavobacterium</taxon>
    </lineage>
</organism>
<keyword evidence="1" id="KW-1133">Transmembrane helix</keyword>
<protein>
    <submittedName>
        <fullName evidence="2">Uncharacterized protein</fullName>
    </submittedName>
</protein>
<dbReference type="RefSeq" id="WP_073018877.1">
    <property type="nucleotide sequence ID" value="NZ_FQWF01000006.1"/>
</dbReference>
<gene>
    <name evidence="2" type="ORF">SAMN05444372_10657</name>
</gene>
<proteinExistence type="predicted"/>
<dbReference type="STRING" id="229205.SAMN05444372_10657"/>
<keyword evidence="1" id="KW-0472">Membrane</keyword>
<evidence type="ECO:0000313" key="3">
    <source>
        <dbReference type="Proteomes" id="UP000184020"/>
    </source>
</evidence>
<evidence type="ECO:0000313" key="2">
    <source>
        <dbReference type="EMBL" id="SHG45572.1"/>
    </source>
</evidence>